<dbReference type="Proteomes" id="UP000008229">
    <property type="component" value="Chromosome"/>
</dbReference>
<gene>
    <name evidence="6" type="ordered locus">Cwoe_2454</name>
</gene>
<reference evidence="7" key="2">
    <citation type="submission" date="2010-01" db="EMBL/GenBank/DDBJ databases">
        <title>The complete genome of Conexibacter woesei DSM 14684.</title>
        <authorList>
            <consortium name="US DOE Joint Genome Institute (JGI-PGF)"/>
            <person name="Lucas S."/>
            <person name="Copeland A."/>
            <person name="Lapidus A."/>
            <person name="Glavina del Rio T."/>
            <person name="Dalin E."/>
            <person name="Tice H."/>
            <person name="Bruce D."/>
            <person name="Goodwin L."/>
            <person name="Pitluck S."/>
            <person name="Kyrpides N."/>
            <person name="Mavromatis K."/>
            <person name="Ivanova N."/>
            <person name="Mikhailova N."/>
            <person name="Chertkov O."/>
            <person name="Brettin T."/>
            <person name="Detter J.C."/>
            <person name="Han C."/>
            <person name="Larimer F."/>
            <person name="Land M."/>
            <person name="Hauser L."/>
            <person name="Markowitz V."/>
            <person name="Cheng J.-F."/>
            <person name="Hugenholtz P."/>
            <person name="Woyke T."/>
            <person name="Wu D."/>
            <person name="Pukall R."/>
            <person name="Steenblock K."/>
            <person name="Schneider S."/>
            <person name="Klenk H.-P."/>
            <person name="Eisen J.A."/>
        </authorList>
    </citation>
    <scope>NUCLEOTIDE SEQUENCE [LARGE SCALE GENOMIC DNA]</scope>
    <source>
        <strain evidence="7">DSM 14684 / CIP 108061 / JCM 11494 / NBRC 100937 / ID131577</strain>
    </source>
</reference>
<evidence type="ECO:0000313" key="6">
    <source>
        <dbReference type="EMBL" id="ADB50877.1"/>
    </source>
</evidence>
<dbReference type="SMART" id="SM00729">
    <property type="entry name" value="Elp3"/>
    <property type="match status" value="1"/>
</dbReference>
<accession>D3F7L5</accession>
<keyword evidence="3" id="KW-0408">Iron</keyword>
<dbReference type="SFLD" id="SFLDS00029">
    <property type="entry name" value="Radical_SAM"/>
    <property type="match status" value="1"/>
</dbReference>
<dbReference type="HOGENOM" id="CLU_852083_0_0_11"/>
<feature type="domain" description="Elp3/MiaA/NifB-like radical SAM core" evidence="5">
    <location>
        <begin position="65"/>
        <end position="298"/>
    </location>
</feature>
<evidence type="ECO:0000256" key="1">
    <source>
        <dbReference type="ARBA" id="ARBA00022691"/>
    </source>
</evidence>
<dbReference type="KEGG" id="cwo:Cwoe_2454"/>
<dbReference type="InterPro" id="IPR007197">
    <property type="entry name" value="rSAM"/>
</dbReference>
<dbReference type="InterPro" id="IPR006638">
    <property type="entry name" value="Elp3/MiaA/NifB-like_rSAM"/>
</dbReference>
<sequence>MSDGTVVRYRAASTTGRTGDDVSDLQQLLGGLYREFGPPKPMGASAPATDRPHFFLHRNFLGEQDLAILFNTKRCRYQCTFCALPAKSSRRWIPADAVTAQFEHVAGELRHSLGVLERVTIANEGSVFDEATFPAEALTEIAGSLRKLPRVRRIVLETRLEFLRRERLDELRELTGKQLNVLTGFETHDPSLREEILGKRQSLESFAGGLDEVAAAGAELTAYVLFKPEPTMTDAEAFAEAEASIDHLQRECERRAIPLQVRLNPMYVARGTVLARRVAEMDDYLPPRLSDVIELAERKRGEGVDVYLGLTSEGLSDDEDTYRSREDFSRSLLKRGIIMNSEAGAVATAPAS</sequence>
<evidence type="ECO:0000313" key="7">
    <source>
        <dbReference type="Proteomes" id="UP000008229"/>
    </source>
</evidence>
<protein>
    <submittedName>
        <fullName evidence="6">Radical SAM domain protein</fullName>
    </submittedName>
</protein>
<dbReference type="Gene3D" id="3.20.20.70">
    <property type="entry name" value="Aldolase class I"/>
    <property type="match status" value="1"/>
</dbReference>
<dbReference type="AlphaFoldDB" id="D3F7L5"/>
<name>D3F7L5_CONWI</name>
<dbReference type="Pfam" id="PF04055">
    <property type="entry name" value="Radical_SAM"/>
    <property type="match status" value="1"/>
</dbReference>
<dbReference type="GO" id="GO:0051536">
    <property type="term" value="F:iron-sulfur cluster binding"/>
    <property type="evidence" value="ECO:0007669"/>
    <property type="project" value="UniProtKB-KW"/>
</dbReference>
<evidence type="ECO:0000256" key="4">
    <source>
        <dbReference type="ARBA" id="ARBA00023014"/>
    </source>
</evidence>
<organism evidence="6 7">
    <name type="scientific">Conexibacter woesei (strain DSM 14684 / CCUG 47730 / CIP 108061 / JCM 11494 / NBRC 100937 / ID131577)</name>
    <dbReference type="NCBI Taxonomy" id="469383"/>
    <lineage>
        <taxon>Bacteria</taxon>
        <taxon>Bacillati</taxon>
        <taxon>Actinomycetota</taxon>
        <taxon>Thermoleophilia</taxon>
        <taxon>Solirubrobacterales</taxon>
        <taxon>Conexibacteraceae</taxon>
        <taxon>Conexibacter</taxon>
    </lineage>
</organism>
<keyword evidence="2" id="KW-0479">Metal-binding</keyword>
<dbReference type="InterPro" id="IPR058240">
    <property type="entry name" value="rSAM_sf"/>
</dbReference>
<dbReference type="eggNOG" id="COG1244">
    <property type="taxonomic scope" value="Bacteria"/>
</dbReference>
<dbReference type="EMBL" id="CP001854">
    <property type="protein sequence ID" value="ADB50877.1"/>
    <property type="molecule type" value="Genomic_DNA"/>
</dbReference>
<evidence type="ECO:0000259" key="5">
    <source>
        <dbReference type="SMART" id="SM00729"/>
    </source>
</evidence>
<dbReference type="GO" id="GO:0046872">
    <property type="term" value="F:metal ion binding"/>
    <property type="evidence" value="ECO:0007669"/>
    <property type="project" value="UniProtKB-KW"/>
</dbReference>
<keyword evidence="4" id="KW-0411">Iron-sulfur</keyword>
<proteinExistence type="predicted"/>
<evidence type="ECO:0000256" key="2">
    <source>
        <dbReference type="ARBA" id="ARBA00022723"/>
    </source>
</evidence>
<keyword evidence="7" id="KW-1185">Reference proteome</keyword>
<reference evidence="6 7" key="1">
    <citation type="journal article" date="2010" name="Stand. Genomic Sci.">
        <title>Complete genome sequence of Conexibacter woesei type strain (ID131577).</title>
        <authorList>
            <person name="Pukall R."/>
            <person name="Lapidus A."/>
            <person name="Glavina Del Rio T."/>
            <person name="Copeland A."/>
            <person name="Tice H."/>
            <person name="Cheng J.-F."/>
            <person name="Lucas S."/>
            <person name="Chen F."/>
            <person name="Nolan M."/>
            <person name="Bruce D."/>
            <person name="Goodwin L."/>
            <person name="Pitluck S."/>
            <person name="Mavromatis K."/>
            <person name="Ivanova N."/>
            <person name="Ovchinnikova G."/>
            <person name="Pati A."/>
            <person name="Chen A."/>
            <person name="Palaniappan K."/>
            <person name="Land M."/>
            <person name="Hauser L."/>
            <person name="Chang Y.-J."/>
            <person name="Jeffries C.D."/>
            <person name="Chain P."/>
            <person name="Meincke L."/>
            <person name="Sims D."/>
            <person name="Brettin T."/>
            <person name="Detter J.C."/>
            <person name="Rohde M."/>
            <person name="Goeker M."/>
            <person name="Bristow J."/>
            <person name="Eisen J.A."/>
            <person name="Markowitz V."/>
            <person name="Kyrpides N.C."/>
            <person name="Klenk H.-P."/>
            <person name="Hugenholtz P."/>
        </authorList>
    </citation>
    <scope>NUCLEOTIDE SEQUENCE [LARGE SCALE GENOMIC DNA]</scope>
    <source>
        <strain evidence="7">DSM 14684 / CIP 108061 / JCM 11494 / NBRC 100937 / ID131577</strain>
    </source>
</reference>
<dbReference type="CDD" id="cd01335">
    <property type="entry name" value="Radical_SAM"/>
    <property type="match status" value="1"/>
</dbReference>
<dbReference type="GO" id="GO:0003824">
    <property type="term" value="F:catalytic activity"/>
    <property type="evidence" value="ECO:0007669"/>
    <property type="project" value="InterPro"/>
</dbReference>
<dbReference type="InterPro" id="IPR013785">
    <property type="entry name" value="Aldolase_TIM"/>
</dbReference>
<keyword evidence="1" id="KW-0949">S-adenosyl-L-methionine</keyword>
<dbReference type="SUPFAM" id="SSF102114">
    <property type="entry name" value="Radical SAM enzymes"/>
    <property type="match status" value="1"/>
</dbReference>
<dbReference type="STRING" id="469383.Cwoe_2454"/>
<evidence type="ECO:0000256" key="3">
    <source>
        <dbReference type="ARBA" id="ARBA00023004"/>
    </source>
</evidence>